<feature type="binding site" evidence="6">
    <location>
        <position position="236"/>
    </location>
    <ligand>
        <name>a divalent metal cation</name>
        <dbReference type="ChEBI" id="CHEBI:60240"/>
        <label>1</label>
    </ligand>
</feature>
<evidence type="ECO:0000313" key="9">
    <source>
        <dbReference type="EMBL" id="SZD71575.1"/>
    </source>
</evidence>
<reference evidence="9 10" key="1">
    <citation type="submission" date="2018-09" db="EMBL/GenBank/DDBJ databases">
        <authorList>
            <consortium name="Pathogen Informatics"/>
        </authorList>
    </citation>
    <scope>NUCLEOTIDE SEQUENCE [LARGE SCALE GENOMIC DNA]</scope>
    <source>
        <strain evidence="9 10">OH-22767</strain>
    </source>
</reference>
<evidence type="ECO:0000256" key="1">
    <source>
        <dbReference type="ARBA" id="ARBA00002521"/>
    </source>
</evidence>
<evidence type="ECO:0000256" key="3">
    <source>
        <dbReference type="ARBA" id="ARBA00022670"/>
    </source>
</evidence>
<feature type="binding site" evidence="6">
    <location>
        <position position="236"/>
    </location>
    <ligand>
        <name>a divalent metal cation</name>
        <dbReference type="ChEBI" id="CHEBI:60240"/>
        <label>2</label>
        <note>catalytic</note>
    </ligand>
</feature>
<sequence>MAKAEIIIKSIDELKLMRESALLVSKTLGEIAKIIGPGVTTQQINDLGDAFIRDHGAYPAFLGMYDFPKSLCISPNEQVVHGIPNDKPLQEGDIVSVDCGVYMNGFYGDHAYSFKIGEVSPEVDKLLKVTKESLYAGIRQFKKGNRLGDICHAIQIYNEKEGYGVVRELCGHGLGRDMHEEPQVPNYGRRGTGKVLKDGMVLAIEPMINMGTKRVKFHKDGWTVTSKDNSYSAHFEHDVTMIDGKPRLLSTFQYIYDALGIESDEEKEFLFDDAFVD</sequence>
<dbReference type="AlphaFoldDB" id="A0A383TVJ3"/>
<evidence type="ECO:0000256" key="6">
    <source>
        <dbReference type="HAMAP-Rule" id="MF_01974"/>
    </source>
</evidence>
<comment type="catalytic activity">
    <reaction evidence="6 7">
        <text>Release of N-terminal amino acids, preferentially methionine, from peptides and arylamides.</text>
        <dbReference type="EC" id="3.4.11.18"/>
    </reaction>
</comment>
<evidence type="ECO:0000256" key="4">
    <source>
        <dbReference type="ARBA" id="ARBA00022723"/>
    </source>
</evidence>
<feature type="binding site" evidence="6">
    <location>
        <position position="179"/>
    </location>
    <ligand>
        <name>substrate</name>
    </ligand>
</feature>
<evidence type="ECO:0000256" key="7">
    <source>
        <dbReference type="RuleBase" id="RU003653"/>
    </source>
</evidence>
<dbReference type="GO" id="GO:0006508">
    <property type="term" value="P:proteolysis"/>
    <property type="evidence" value="ECO:0007669"/>
    <property type="project" value="UniProtKB-KW"/>
</dbReference>
<keyword evidence="3 6" id="KW-0645">Protease</keyword>
<dbReference type="InterPro" id="IPR001714">
    <property type="entry name" value="Pept_M24_MAP"/>
</dbReference>
<keyword evidence="4 6" id="KW-0479">Metal-binding</keyword>
<evidence type="ECO:0000256" key="2">
    <source>
        <dbReference type="ARBA" id="ARBA00022438"/>
    </source>
</evidence>
<organism evidence="9 10">
    <name type="scientific">Candidatus Ornithobacterium hominis</name>
    <dbReference type="NCBI Taxonomy" id="2497989"/>
    <lineage>
        <taxon>Bacteria</taxon>
        <taxon>Pseudomonadati</taxon>
        <taxon>Bacteroidota</taxon>
        <taxon>Flavobacteriia</taxon>
        <taxon>Flavobacteriales</taxon>
        <taxon>Weeksellaceae</taxon>
        <taxon>Ornithobacterium</taxon>
    </lineage>
</organism>
<dbReference type="RefSeq" id="WP_119057522.1">
    <property type="nucleotide sequence ID" value="NZ_UNSC01000002.1"/>
</dbReference>
<dbReference type="SUPFAM" id="SSF55920">
    <property type="entry name" value="Creatinase/aminopeptidase"/>
    <property type="match status" value="1"/>
</dbReference>
<dbReference type="GO" id="GO:0005829">
    <property type="term" value="C:cytosol"/>
    <property type="evidence" value="ECO:0007669"/>
    <property type="project" value="TreeGrafter"/>
</dbReference>
<gene>
    <name evidence="6 9" type="primary">map</name>
    <name evidence="9" type="ORF">SAMEA104719789_00624</name>
</gene>
<dbReference type="NCBIfam" id="TIGR00500">
    <property type="entry name" value="met_pdase_I"/>
    <property type="match status" value="1"/>
</dbReference>
<dbReference type="GO" id="GO:0046872">
    <property type="term" value="F:metal ion binding"/>
    <property type="evidence" value="ECO:0007669"/>
    <property type="project" value="UniProtKB-UniRule"/>
</dbReference>
<comment type="cofactor">
    <cofactor evidence="6">
        <name>Co(2+)</name>
        <dbReference type="ChEBI" id="CHEBI:48828"/>
    </cofactor>
    <cofactor evidence="6">
        <name>Zn(2+)</name>
        <dbReference type="ChEBI" id="CHEBI:29105"/>
    </cofactor>
    <cofactor evidence="6">
        <name>Mn(2+)</name>
        <dbReference type="ChEBI" id="CHEBI:29035"/>
    </cofactor>
    <cofactor evidence="6">
        <name>Fe(2+)</name>
        <dbReference type="ChEBI" id="CHEBI:29033"/>
    </cofactor>
    <text evidence="6">Binds 2 divalent metal cations per subunit. Has a high-affinity and a low affinity metal-binding site. The true nature of the physiological cofactor is under debate. The enzyme is active with cobalt, zinc, manganese or divalent iron ions. Most likely, methionine aminopeptidases function as mononuclear Fe(2+)-metalloproteases under physiological conditions, and the catalytically relevant metal-binding site has been assigned to the histidine-containing high-affinity site.</text>
</comment>
<dbReference type="Pfam" id="PF00557">
    <property type="entry name" value="Peptidase_M24"/>
    <property type="match status" value="1"/>
</dbReference>
<dbReference type="HAMAP" id="MF_01974">
    <property type="entry name" value="MetAP_1"/>
    <property type="match status" value="1"/>
</dbReference>
<feature type="binding site" evidence="6">
    <location>
        <position position="109"/>
    </location>
    <ligand>
        <name>a divalent metal cation</name>
        <dbReference type="ChEBI" id="CHEBI:60240"/>
        <label>2</label>
        <note>catalytic</note>
    </ligand>
</feature>
<evidence type="ECO:0000256" key="5">
    <source>
        <dbReference type="ARBA" id="ARBA00022801"/>
    </source>
</evidence>
<dbReference type="GO" id="GO:0070006">
    <property type="term" value="F:metalloaminopeptidase activity"/>
    <property type="evidence" value="ECO:0007669"/>
    <property type="project" value="UniProtKB-UniRule"/>
</dbReference>
<dbReference type="InterPro" id="IPR036005">
    <property type="entry name" value="Creatinase/aminopeptidase-like"/>
</dbReference>
<keyword evidence="2 6" id="KW-0031">Aminopeptidase</keyword>
<evidence type="ECO:0000259" key="8">
    <source>
        <dbReference type="Pfam" id="PF00557"/>
    </source>
</evidence>
<evidence type="ECO:0000313" key="10">
    <source>
        <dbReference type="Proteomes" id="UP000262142"/>
    </source>
</evidence>
<protein>
    <recommendedName>
        <fullName evidence="6 7">Methionine aminopeptidase</fullName>
        <shortName evidence="6">MAP</shortName>
        <shortName evidence="6">MetAP</shortName>
        <ecNumber evidence="6 7">3.4.11.18</ecNumber>
    </recommendedName>
    <alternativeName>
        <fullName evidence="6">Peptidase M</fullName>
    </alternativeName>
</protein>
<name>A0A383TVJ3_9FLAO</name>
<dbReference type="InterPro" id="IPR000994">
    <property type="entry name" value="Pept_M24"/>
</dbReference>
<proteinExistence type="inferred from homology"/>
<comment type="similarity">
    <text evidence="6">Belongs to the peptidase M24A family. Methionine aminopeptidase type 1 subfamily.</text>
</comment>
<feature type="domain" description="Peptidase M24" evidence="8">
    <location>
        <begin position="16"/>
        <end position="240"/>
    </location>
</feature>
<dbReference type="Proteomes" id="UP000262142">
    <property type="component" value="Unassembled WGS sequence"/>
</dbReference>
<feature type="binding site" evidence="6">
    <location>
        <position position="98"/>
    </location>
    <ligand>
        <name>a divalent metal cation</name>
        <dbReference type="ChEBI" id="CHEBI:60240"/>
        <label>1</label>
    </ligand>
</feature>
<feature type="binding site" evidence="6">
    <location>
        <position position="81"/>
    </location>
    <ligand>
        <name>substrate</name>
    </ligand>
</feature>
<dbReference type="CDD" id="cd01086">
    <property type="entry name" value="MetAP1"/>
    <property type="match status" value="1"/>
</dbReference>
<accession>A0A383TVJ3</accession>
<dbReference type="PANTHER" id="PTHR43330:SF27">
    <property type="entry name" value="METHIONINE AMINOPEPTIDASE"/>
    <property type="match status" value="1"/>
</dbReference>
<keyword evidence="10" id="KW-1185">Reference proteome</keyword>
<dbReference type="Gene3D" id="3.90.230.10">
    <property type="entry name" value="Creatinase/methionine aminopeptidase superfamily"/>
    <property type="match status" value="1"/>
</dbReference>
<feature type="binding site" evidence="6">
    <location>
        <position position="205"/>
    </location>
    <ligand>
        <name>a divalent metal cation</name>
        <dbReference type="ChEBI" id="CHEBI:60240"/>
        <label>2</label>
        <note>catalytic</note>
    </ligand>
</feature>
<dbReference type="EC" id="3.4.11.18" evidence="6 7"/>
<dbReference type="EMBL" id="UNSC01000002">
    <property type="protein sequence ID" value="SZD71575.1"/>
    <property type="molecule type" value="Genomic_DNA"/>
</dbReference>
<comment type="function">
    <text evidence="1 6">Removes the N-terminal methionine from nascent proteins. The N-terminal methionine is often cleaved when the second residue in the primary sequence is small and uncharged (Met-Ala-, Cys, Gly, Pro, Ser, Thr, or Val). Requires deformylation of the N(alpha)-formylated initiator methionine before it can be hydrolyzed.</text>
</comment>
<feature type="binding site" evidence="6">
    <location>
        <position position="109"/>
    </location>
    <ligand>
        <name>a divalent metal cation</name>
        <dbReference type="ChEBI" id="CHEBI:60240"/>
        <label>1</label>
    </ligand>
</feature>
<dbReference type="InterPro" id="IPR002467">
    <property type="entry name" value="Pept_M24A_MAP1"/>
</dbReference>
<dbReference type="PRINTS" id="PR00599">
    <property type="entry name" value="MAPEPTIDASE"/>
</dbReference>
<dbReference type="GO" id="GO:0004239">
    <property type="term" value="F:initiator methionyl aminopeptidase activity"/>
    <property type="evidence" value="ECO:0007669"/>
    <property type="project" value="UniProtKB-UniRule"/>
</dbReference>
<feature type="binding site" evidence="6">
    <location>
        <position position="172"/>
    </location>
    <ligand>
        <name>a divalent metal cation</name>
        <dbReference type="ChEBI" id="CHEBI:60240"/>
        <label>2</label>
        <note>catalytic</note>
    </ligand>
</feature>
<dbReference type="PANTHER" id="PTHR43330">
    <property type="entry name" value="METHIONINE AMINOPEPTIDASE"/>
    <property type="match status" value="1"/>
</dbReference>
<keyword evidence="5 6" id="KW-0378">Hydrolase</keyword>
<comment type="subunit">
    <text evidence="6">Monomer.</text>
</comment>
<dbReference type="OrthoDB" id="9802055at2"/>